<evidence type="ECO:0000256" key="4">
    <source>
        <dbReference type="ARBA" id="ARBA00022741"/>
    </source>
</evidence>
<dbReference type="RefSeq" id="WP_332291352.1">
    <property type="nucleotide sequence ID" value="NZ_JAZIBG010000036.1"/>
</dbReference>
<dbReference type="EMBL" id="JAZIBG010000036">
    <property type="protein sequence ID" value="MEF7615987.1"/>
    <property type="molecule type" value="Genomic_DNA"/>
</dbReference>
<dbReference type="SUPFAM" id="SSF55874">
    <property type="entry name" value="ATPase domain of HSP90 chaperone/DNA topoisomerase II/histidine kinase"/>
    <property type="match status" value="1"/>
</dbReference>
<dbReference type="Gene3D" id="3.30.565.10">
    <property type="entry name" value="Histidine kinase-like ATPase, C-terminal domain"/>
    <property type="match status" value="1"/>
</dbReference>
<dbReference type="InterPro" id="IPR003594">
    <property type="entry name" value="HATPase_dom"/>
</dbReference>
<name>A0AAW9QKD0_9BURK</name>
<dbReference type="Pfam" id="PF02518">
    <property type="entry name" value="HATPase_c"/>
    <property type="match status" value="1"/>
</dbReference>
<reference evidence="8 9" key="1">
    <citation type="submission" date="2024-02" db="EMBL/GenBank/DDBJ databases">
        <title>Genome sequence of Aquincola sp. MAHUQ-54.</title>
        <authorList>
            <person name="Huq M.A."/>
        </authorList>
    </citation>
    <scope>NUCLEOTIDE SEQUENCE [LARGE SCALE GENOMIC DNA]</scope>
    <source>
        <strain evidence="8 9">MAHUQ-54</strain>
    </source>
</reference>
<organism evidence="8 9">
    <name type="scientific">Aquincola agrisoli</name>
    <dbReference type="NCBI Taxonomy" id="3119538"/>
    <lineage>
        <taxon>Bacteria</taxon>
        <taxon>Pseudomonadati</taxon>
        <taxon>Pseudomonadota</taxon>
        <taxon>Betaproteobacteria</taxon>
        <taxon>Burkholderiales</taxon>
        <taxon>Sphaerotilaceae</taxon>
        <taxon>Aquincola</taxon>
    </lineage>
</organism>
<dbReference type="GO" id="GO:0000155">
    <property type="term" value="F:phosphorelay sensor kinase activity"/>
    <property type="evidence" value="ECO:0007669"/>
    <property type="project" value="TreeGrafter"/>
</dbReference>
<evidence type="ECO:0000256" key="1">
    <source>
        <dbReference type="ARBA" id="ARBA00000085"/>
    </source>
</evidence>
<keyword evidence="4" id="KW-0547">Nucleotide-binding</keyword>
<dbReference type="InterPro" id="IPR036890">
    <property type="entry name" value="HATPase_C_sf"/>
</dbReference>
<dbReference type="GO" id="GO:0005524">
    <property type="term" value="F:ATP binding"/>
    <property type="evidence" value="ECO:0007669"/>
    <property type="project" value="UniProtKB-KW"/>
</dbReference>
<evidence type="ECO:0000259" key="7">
    <source>
        <dbReference type="PROSITE" id="PS50109"/>
    </source>
</evidence>
<evidence type="ECO:0000256" key="5">
    <source>
        <dbReference type="ARBA" id="ARBA00022777"/>
    </source>
</evidence>
<dbReference type="EC" id="2.7.13.3" evidence="2"/>
<dbReference type="Proteomes" id="UP001336250">
    <property type="component" value="Unassembled WGS sequence"/>
</dbReference>
<keyword evidence="5 8" id="KW-0418">Kinase</keyword>
<evidence type="ECO:0000256" key="6">
    <source>
        <dbReference type="ARBA" id="ARBA00022840"/>
    </source>
</evidence>
<keyword evidence="3" id="KW-0808">Transferase</keyword>
<dbReference type="GO" id="GO:0005886">
    <property type="term" value="C:plasma membrane"/>
    <property type="evidence" value="ECO:0007669"/>
    <property type="project" value="TreeGrafter"/>
</dbReference>
<evidence type="ECO:0000313" key="9">
    <source>
        <dbReference type="Proteomes" id="UP001336250"/>
    </source>
</evidence>
<dbReference type="PROSITE" id="PS50109">
    <property type="entry name" value="HIS_KIN"/>
    <property type="match status" value="1"/>
</dbReference>
<dbReference type="InterPro" id="IPR050980">
    <property type="entry name" value="2C_sensor_his_kinase"/>
</dbReference>
<accession>A0AAW9QKD0</accession>
<dbReference type="PRINTS" id="PR00344">
    <property type="entry name" value="BCTRLSENSOR"/>
</dbReference>
<sequence length="202" mass="21385">MHADLAALVVHDLKNALGALEAELGVLAQQPDRARALQSHRHCSALRERFVMYLALYGADGEMRAHPTDESPADLLQALAGPVAGDPPALSMQVALQPSAPPFWFFDRRLVRLALEAALHNAKRFARRQVALGARCEEGCLVLHVDDDGPGLGAALPSNASTGLGTALCKAVARAHANAGRTGRVTLGPRPGGGARFELWLP</sequence>
<protein>
    <recommendedName>
        <fullName evidence="2">histidine kinase</fullName>
        <ecNumber evidence="2">2.7.13.3</ecNumber>
    </recommendedName>
</protein>
<gene>
    <name evidence="8" type="ORF">V4F39_18880</name>
</gene>
<comment type="caution">
    <text evidence="8">The sequence shown here is derived from an EMBL/GenBank/DDBJ whole genome shotgun (WGS) entry which is preliminary data.</text>
</comment>
<evidence type="ECO:0000313" key="8">
    <source>
        <dbReference type="EMBL" id="MEF7615987.1"/>
    </source>
</evidence>
<dbReference type="PANTHER" id="PTHR44936">
    <property type="entry name" value="SENSOR PROTEIN CREC"/>
    <property type="match status" value="1"/>
</dbReference>
<comment type="catalytic activity">
    <reaction evidence="1">
        <text>ATP + protein L-histidine = ADP + protein N-phospho-L-histidine.</text>
        <dbReference type="EC" id="2.7.13.3"/>
    </reaction>
</comment>
<evidence type="ECO:0000256" key="3">
    <source>
        <dbReference type="ARBA" id="ARBA00022679"/>
    </source>
</evidence>
<dbReference type="InterPro" id="IPR005467">
    <property type="entry name" value="His_kinase_dom"/>
</dbReference>
<dbReference type="AlphaFoldDB" id="A0AAW9QKD0"/>
<dbReference type="PANTHER" id="PTHR44936:SF10">
    <property type="entry name" value="SENSOR PROTEIN RSTB"/>
    <property type="match status" value="1"/>
</dbReference>
<dbReference type="InterPro" id="IPR004358">
    <property type="entry name" value="Sig_transdc_His_kin-like_C"/>
</dbReference>
<evidence type="ECO:0000256" key="2">
    <source>
        <dbReference type="ARBA" id="ARBA00012438"/>
    </source>
</evidence>
<feature type="domain" description="Histidine kinase" evidence="7">
    <location>
        <begin position="8"/>
        <end position="202"/>
    </location>
</feature>
<proteinExistence type="predicted"/>
<keyword evidence="6" id="KW-0067">ATP-binding</keyword>
<keyword evidence="9" id="KW-1185">Reference proteome</keyword>